<name>A0ABV0LJ53_9PSEU</name>
<sequence>MTAKRFGHIRQVILLCALAFCVVAMHHVSPASGMPDTPASAVSVSAMQAPAHSDGHGDGMHDVLHLCLAVLGALLVALVALLVLPIFGTLLFRAPGPRGSPRPGRPPDRTGHTILTSLCVLRT</sequence>
<feature type="chain" id="PRO_5046435431" evidence="2">
    <location>
        <begin position="34"/>
        <end position="123"/>
    </location>
</feature>
<keyword evidence="1" id="KW-1133">Transmembrane helix</keyword>
<feature type="signal peptide" evidence="2">
    <location>
        <begin position="1"/>
        <end position="33"/>
    </location>
</feature>
<keyword evidence="2" id="KW-0732">Signal</keyword>
<evidence type="ECO:0000256" key="1">
    <source>
        <dbReference type="SAM" id="Phobius"/>
    </source>
</evidence>
<comment type="caution">
    <text evidence="3">The sequence shown here is derived from an EMBL/GenBank/DDBJ whole genome shotgun (WGS) entry which is preliminary data.</text>
</comment>
<dbReference type="EMBL" id="JBDZYD010000009">
    <property type="protein sequence ID" value="MEQ0562331.1"/>
    <property type="molecule type" value="Genomic_DNA"/>
</dbReference>
<reference evidence="3 4" key="1">
    <citation type="submission" date="2024-05" db="EMBL/GenBank/DDBJ databases">
        <authorList>
            <person name="Zhao H."/>
            <person name="Xu Y."/>
            <person name="Lin S."/>
            <person name="Spain J.C."/>
            <person name="Zhou N.-Y."/>
        </authorList>
    </citation>
    <scope>NUCLEOTIDE SEQUENCE [LARGE SCALE GENOMIC DNA]</scope>
    <source>
        <strain evidence="3 4">NEAU-NG30</strain>
    </source>
</reference>
<accession>A0ABV0LJ53</accession>
<feature type="transmembrane region" description="Helical" evidence="1">
    <location>
        <begin position="65"/>
        <end position="92"/>
    </location>
</feature>
<evidence type="ECO:0000256" key="2">
    <source>
        <dbReference type="SAM" id="SignalP"/>
    </source>
</evidence>
<organism evidence="3 4">
    <name type="scientific">Amycolatopsis melonis</name>
    <dbReference type="NCBI Taxonomy" id="3156488"/>
    <lineage>
        <taxon>Bacteria</taxon>
        <taxon>Bacillati</taxon>
        <taxon>Actinomycetota</taxon>
        <taxon>Actinomycetes</taxon>
        <taxon>Pseudonocardiales</taxon>
        <taxon>Pseudonocardiaceae</taxon>
        <taxon>Amycolatopsis</taxon>
    </lineage>
</organism>
<evidence type="ECO:0000313" key="4">
    <source>
        <dbReference type="Proteomes" id="UP001440984"/>
    </source>
</evidence>
<keyword evidence="1" id="KW-0812">Transmembrane</keyword>
<dbReference type="RefSeq" id="WP_348953812.1">
    <property type="nucleotide sequence ID" value="NZ_JBDZYD010000009.1"/>
</dbReference>
<dbReference type="Proteomes" id="UP001440984">
    <property type="component" value="Unassembled WGS sequence"/>
</dbReference>
<keyword evidence="1" id="KW-0472">Membrane</keyword>
<proteinExistence type="predicted"/>
<keyword evidence="4" id="KW-1185">Reference proteome</keyword>
<gene>
    <name evidence="3" type="ORF">ABJI51_24875</name>
</gene>
<evidence type="ECO:0000313" key="3">
    <source>
        <dbReference type="EMBL" id="MEQ0562331.1"/>
    </source>
</evidence>
<protein>
    <submittedName>
        <fullName evidence="3">Uncharacterized protein</fullName>
    </submittedName>
</protein>